<keyword evidence="2" id="KW-1185">Reference proteome</keyword>
<dbReference type="AlphaFoldDB" id="A0A9Q3PXE1"/>
<protein>
    <submittedName>
        <fullName evidence="1">Uncharacterized protein</fullName>
    </submittedName>
</protein>
<evidence type="ECO:0000313" key="2">
    <source>
        <dbReference type="Proteomes" id="UP000765509"/>
    </source>
</evidence>
<dbReference type="Proteomes" id="UP000765509">
    <property type="component" value="Unassembled WGS sequence"/>
</dbReference>
<gene>
    <name evidence="1" type="ORF">O181_117339</name>
</gene>
<feature type="non-terminal residue" evidence="1">
    <location>
        <position position="85"/>
    </location>
</feature>
<name>A0A9Q3PXE1_9BASI</name>
<accession>A0A9Q3PXE1</accession>
<evidence type="ECO:0000313" key="1">
    <source>
        <dbReference type="EMBL" id="MBW0577624.1"/>
    </source>
</evidence>
<comment type="caution">
    <text evidence="1">The sequence shown here is derived from an EMBL/GenBank/DDBJ whole genome shotgun (WGS) entry which is preliminary data.</text>
</comment>
<organism evidence="1 2">
    <name type="scientific">Austropuccinia psidii MF-1</name>
    <dbReference type="NCBI Taxonomy" id="1389203"/>
    <lineage>
        <taxon>Eukaryota</taxon>
        <taxon>Fungi</taxon>
        <taxon>Dikarya</taxon>
        <taxon>Basidiomycota</taxon>
        <taxon>Pucciniomycotina</taxon>
        <taxon>Pucciniomycetes</taxon>
        <taxon>Pucciniales</taxon>
        <taxon>Sphaerophragmiaceae</taxon>
        <taxon>Austropuccinia</taxon>
    </lineage>
</organism>
<proteinExistence type="predicted"/>
<sequence length="85" mass="9856">MASFQQKNDETWKTGAIVLKTPFSLLQALSTGKIKHFNFLATIRCLGKIKMAIKIHLPMQSQPTVDARPTKDRRWQHRRAIFSEF</sequence>
<dbReference type="EMBL" id="AVOT02100998">
    <property type="protein sequence ID" value="MBW0577624.1"/>
    <property type="molecule type" value="Genomic_DNA"/>
</dbReference>
<reference evidence="1" key="1">
    <citation type="submission" date="2021-03" db="EMBL/GenBank/DDBJ databases">
        <title>Draft genome sequence of rust myrtle Austropuccinia psidii MF-1, a brazilian biotype.</title>
        <authorList>
            <person name="Quecine M.C."/>
            <person name="Pachon D.M.R."/>
            <person name="Bonatelli M.L."/>
            <person name="Correr F.H."/>
            <person name="Franceschini L.M."/>
            <person name="Leite T.F."/>
            <person name="Margarido G.R.A."/>
            <person name="Almeida C.A."/>
            <person name="Ferrarezi J.A."/>
            <person name="Labate C.A."/>
        </authorList>
    </citation>
    <scope>NUCLEOTIDE SEQUENCE</scope>
    <source>
        <strain evidence="1">MF-1</strain>
    </source>
</reference>